<evidence type="ECO:0000313" key="2">
    <source>
        <dbReference type="Proteomes" id="UP000480185"/>
    </source>
</evidence>
<organism evidence="1 2">
    <name type="scientific">Salinibacillus xinjiangensis</name>
    <dbReference type="NCBI Taxonomy" id="1229268"/>
    <lineage>
        <taxon>Bacteria</taxon>
        <taxon>Bacillati</taxon>
        <taxon>Bacillota</taxon>
        <taxon>Bacilli</taxon>
        <taxon>Bacillales</taxon>
        <taxon>Bacillaceae</taxon>
        <taxon>Salinibacillus</taxon>
    </lineage>
</organism>
<dbReference type="RefSeq" id="WP_153730029.1">
    <property type="nucleotide sequence ID" value="NZ_WJNH01000017.1"/>
</dbReference>
<name>A0A6G1XAW3_9BACI</name>
<gene>
    <name evidence="1" type="ORF">GH754_17995</name>
</gene>
<dbReference type="InterPro" id="IPR019700">
    <property type="entry name" value="Sigma-G_inhibitor_Gin"/>
</dbReference>
<reference evidence="1 2" key="1">
    <citation type="submission" date="2019-11" db="EMBL/GenBank/DDBJ databases">
        <authorList>
            <person name="Li J."/>
        </authorList>
    </citation>
    <scope>NUCLEOTIDE SEQUENCE [LARGE SCALE GENOMIC DNA]</scope>
    <source>
        <strain evidence="1 2">J4</strain>
    </source>
</reference>
<accession>A0A6G1XAW3</accession>
<dbReference type="Proteomes" id="UP000480185">
    <property type="component" value="Unassembled WGS sequence"/>
</dbReference>
<dbReference type="AlphaFoldDB" id="A0A6G1XAW3"/>
<dbReference type="OrthoDB" id="2886653at2"/>
<dbReference type="Pfam" id="PF10764">
    <property type="entry name" value="Gin"/>
    <property type="match status" value="1"/>
</dbReference>
<proteinExistence type="predicted"/>
<protein>
    <submittedName>
        <fullName evidence="1">Sigma-G inhibitor, Gin</fullName>
    </submittedName>
</protein>
<comment type="caution">
    <text evidence="1">The sequence shown here is derived from an EMBL/GenBank/DDBJ whole genome shotgun (WGS) entry which is preliminary data.</text>
</comment>
<sequence length="64" mass="7453">MSKQTAVKKVCQVCNQEKAEGITVYTTFICLECEQEMINTEPGDEKYQYFVEKLRVINHSNQFS</sequence>
<dbReference type="EMBL" id="WJNH01000017">
    <property type="protein sequence ID" value="MRG88151.1"/>
    <property type="molecule type" value="Genomic_DNA"/>
</dbReference>
<keyword evidence="2" id="KW-1185">Reference proteome</keyword>
<evidence type="ECO:0000313" key="1">
    <source>
        <dbReference type="EMBL" id="MRG88151.1"/>
    </source>
</evidence>